<organism evidence="6 7">
    <name type="scientific">Salinicoccus sesuvii</name>
    <dbReference type="NCBI Taxonomy" id="868281"/>
    <lineage>
        <taxon>Bacteria</taxon>
        <taxon>Bacillati</taxon>
        <taxon>Bacillota</taxon>
        <taxon>Bacilli</taxon>
        <taxon>Bacillales</taxon>
        <taxon>Staphylococcaceae</taxon>
        <taxon>Salinicoccus</taxon>
    </lineage>
</organism>
<dbReference type="EMBL" id="JBHRVQ010000006">
    <property type="protein sequence ID" value="MFC3389727.1"/>
    <property type="molecule type" value="Genomic_DNA"/>
</dbReference>
<dbReference type="PANTHER" id="PTHR43356:SF2">
    <property type="entry name" value="PHOSPHATE ACETYLTRANSFERASE"/>
    <property type="match status" value="1"/>
</dbReference>
<dbReference type="RefSeq" id="WP_380653991.1">
    <property type="nucleotide sequence ID" value="NZ_JBHRVQ010000001.1"/>
</dbReference>
<dbReference type="InterPro" id="IPR012147">
    <property type="entry name" value="P_Ac_Bu_trans"/>
</dbReference>
<keyword evidence="2" id="KW-0808">Transferase</keyword>
<feature type="domain" description="Phosphate acetyl/butaryl transferase" evidence="4">
    <location>
        <begin position="77"/>
        <end position="294"/>
    </location>
</feature>
<protein>
    <submittedName>
        <fullName evidence="6">Phosphate acyltransferase</fullName>
    </submittedName>
</protein>
<sequence>MEFDEIFEGDKNKMIALSVCRAADPEVLEPILRIIKEKGVRCHLVDDKEKLEAMLVSYEADHLIDNQIVIHHAEDDRAAATTALTLISTSQANVLMKGLISTAILLKEVLNKQHGMINDNLLSHVALFNIPNYHKAILLSDAGMNIAPSVEDKKKIIDNTLECAIHLSARRPKVGLLAAVEKVSDKMSATADADVLARMDPKSFKHDCIVEGPLQYDLAISKAAADHKGIQSDVAGDVDIIIAPAIEAGNILYKSLVYSAGASVASIIMGATVPIVLTSRADSAEDRYNSINLAMKVSK</sequence>
<evidence type="ECO:0000256" key="2">
    <source>
        <dbReference type="ARBA" id="ARBA00022679"/>
    </source>
</evidence>
<evidence type="ECO:0000313" key="7">
    <source>
        <dbReference type="Proteomes" id="UP001595637"/>
    </source>
</evidence>
<dbReference type="Gene3D" id="3.40.718.10">
    <property type="entry name" value="Isopropylmalate Dehydrogenase"/>
    <property type="match status" value="1"/>
</dbReference>
<dbReference type="GO" id="GO:0016746">
    <property type="term" value="F:acyltransferase activity"/>
    <property type="evidence" value="ECO:0007669"/>
    <property type="project" value="UniProtKB-KW"/>
</dbReference>
<name>A0ABV7N9A4_9STAP</name>
<evidence type="ECO:0000313" key="6">
    <source>
        <dbReference type="EMBL" id="MFC3389727.1"/>
    </source>
</evidence>
<dbReference type="PIRSF" id="PIRSF000428">
    <property type="entry name" value="P_Ac_trans"/>
    <property type="match status" value="1"/>
</dbReference>
<reference evidence="6" key="1">
    <citation type="journal article" date="2014" name="Int. J. Syst. Evol. Microbiol.">
        <title>Complete genome of a new Firmicutes species belonging to the dominant human colonic microbiota ('Ruminococcus bicirculans') reveals two chromosomes and a selective capacity to utilize plant glucans.</title>
        <authorList>
            <consortium name="NISC Comparative Sequencing Program"/>
            <person name="Wegmann U."/>
            <person name="Louis P."/>
            <person name="Goesmann A."/>
            <person name="Henrissat B."/>
            <person name="Duncan S.H."/>
            <person name="Flint H.J."/>
        </authorList>
    </citation>
    <scope>NUCLEOTIDE SEQUENCE</scope>
    <source>
        <strain evidence="6">CCM 7756</strain>
    </source>
</reference>
<comment type="similarity">
    <text evidence="1">Belongs to the phosphate acetyltransferase and butyryltransferase family.</text>
</comment>
<reference evidence="7" key="2">
    <citation type="journal article" date="2019" name="Int. J. Syst. Evol. Microbiol.">
        <title>The Global Catalogue of Microorganisms (GCM) 10K type strain sequencing project: providing services to taxonomists for standard genome sequencing and annotation.</title>
        <authorList>
            <consortium name="The Broad Institute Genomics Platform"/>
            <consortium name="The Broad Institute Genome Sequencing Center for Infectious Disease"/>
            <person name="Wu L."/>
            <person name="Ma J."/>
        </authorList>
    </citation>
    <scope>NUCLEOTIDE SEQUENCE [LARGE SCALE GENOMIC DNA]</scope>
    <source>
        <strain evidence="7">CCM 7756</strain>
    </source>
</reference>
<dbReference type="InterPro" id="IPR050500">
    <property type="entry name" value="Phos_Acetyltrans/Butyryltrans"/>
</dbReference>
<evidence type="ECO:0000256" key="1">
    <source>
        <dbReference type="ARBA" id="ARBA00005656"/>
    </source>
</evidence>
<dbReference type="InterPro" id="IPR002505">
    <property type="entry name" value="PTA_PTB"/>
</dbReference>
<keyword evidence="7" id="KW-1185">Reference proteome</keyword>
<dbReference type="SUPFAM" id="SSF53659">
    <property type="entry name" value="Isocitrate/Isopropylmalate dehydrogenase-like"/>
    <property type="match status" value="1"/>
</dbReference>
<evidence type="ECO:0000313" key="5">
    <source>
        <dbReference type="EMBL" id="MFC3388469.1"/>
    </source>
</evidence>
<evidence type="ECO:0000259" key="4">
    <source>
        <dbReference type="Pfam" id="PF01515"/>
    </source>
</evidence>
<gene>
    <name evidence="5" type="ORF">ACFOEO_07795</name>
    <name evidence="6" type="ORF">ACFOEO_14270</name>
</gene>
<comment type="caution">
    <text evidence="6">The sequence shown here is derived from an EMBL/GenBank/DDBJ whole genome shotgun (WGS) entry which is preliminary data.</text>
</comment>
<reference evidence="6" key="3">
    <citation type="submission" date="2024-09" db="EMBL/GenBank/DDBJ databases">
        <authorList>
            <person name="Sun Q."/>
            <person name="Mori K."/>
        </authorList>
    </citation>
    <scope>NUCLEOTIDE SEQUENCE</scope>
    <source>
        <strain evidence="6">CCM 7756</strain>
    </source>
</reference>
<dbReference type="EMBL" id="JBHRVQ010000001">
    <property type="protein sequence ID" value="MFC3388469.1"/>
    <property type="molecule type" value="Genomic_DNA"/>
</dbReference>
<dbReference type="Proteomes" id="UP001595637">
    <property type="component" value="Unassembled WGS sequence"/>
</dbReference>
<dbReference type="PANTHER" id="PTHR43356">
    <property type="entry name" value="PHOSPHATE ACETYLTRANSFERASE"/>
    <property type="match status" value="1"/>
</dbReference>
<proteinExistence type="inferred from homology"/>
<evidence type="ECO:0000256" key="3">
    <source>
        <dbReference type="ARBA" id="ARBA00023315"/>
    </source>
</evidence>
<accession>A0ABV7N9A4</accession>
<keyword evidence="3 6" id="KW-0012">Acyltransferase</keyword>
<dbReference type="Pfam" id="PF01515">
    <property type="entry name" value="PTA_PTB"/>
    <property type="match status" value="1"/>
</dbReference>